<dbReference type="InterPro" id="IPR013749">
    <property type="entry name" value="PM/HMP-P_kinase-1"/>
</dbReference>
<proteinExistence type="predicted"/>
<dbReference type="EMBL" id="GU567953">
    <property type="protein sequence ID" value="ADI21413.1"/>
    <property type="molecule type" value="Genomic_DNA"/>
</dbReference>
<dbReference type="Gene3D" id="3.40.1190.20">
    <property type="match status" value="1"/>
</dbReference>
<organism evidence="2">
    <name type="scientific">uncultured gamma proteobacterium HF0010_21A16</name>
    <dbReference type="NCBI Taxonomy" id="723563"/>
    <lineage>
        <taxon>Bacteria</taxon>
        <taxon>Pseudomonadati</taxon>
        <taxon>Pseudomonadota</taxon>
        <taxon>Gammaproteobacteria</taxon>
        <taxon>environmental samples</taxon>
    </lineage>
</organism>
<dbReference type="PANTHER" id="PTHR20858:SF17">
    <property type="entry name" value="HYDROXYMETHYLPYRIMIDINE_PHOSPHOMETHYLPYRIMIDINE KINASE THI20-RELATED"/>
    <property type="match status" value="1"/>
</dbReference>
<dbReference type="GO" id="GO:0005829">
    <property type="term" value="C:cytosol"/>
    <property type="evidence" value="ECO:0007669"/>
    <property type="project" value="TreeGrafter"/>
</dbReference>
<name>E7C1T9_9GAMM</name>
<evidence type="ECO:0000313" key="2">
    <source>
        <dbReference type="EMBL" id="ADI21413.1"/>
    </source>
</evidence>
<dbReference type="InterPro" id="IPR029056">
    <property type="entry name" value="Ribokinase-like"/>
</dbReference>
<keyword evidence="2" id="KW-0808">Transferase</keyword>
<dbReference type="SUPFAM" id="SSF53613">
    <property type="entry name" value="Ribokinase-like"/>
    <property type="match status" value="1"/>
</dbReference>
<dbReference type="GO" id="GO:0009229">
    <property type="term" value="P:thiamine diphosphate biosynthetic process"/>
    <property type="evidence" value="ECO:0007669"/>
    <property type="project" value="UniProtKB-UniPathway"/>
</dbReference>
<dbReference type="GO" id="GO:0009228">
    <property type="term" value="P:thiamine biosynthetic process"/>
    <property type="evidence" value="ECO:0007669"/>
    <property type="project" value="TreeGrafter"/>
</dbReference>
<evidence type="ECO:0000259" key="1">
    <source>
        <dbReference type="Pfam" id="PF08543"/>
    </source>
</evidence>
<dbReference type="GO" id="GO:0008972">
    <property type="term" value="F:phosphomethylpyrimidine kinase activity"/>
    <property type="evidence" value="ECO:0007669"/>
    <property type="project" value="TreeGrafter"/>
</dbReference>
<sequence>MKIPVVIDPIFFAGGGGKFTNKKDLSFLRDSFYPHSSILTPNIEELKILSKNKSEEDSIKFLFDKGIKNIYVTGKINKNKITNSLYSNGFLIKETSSKYLKKNIHGTGCALSTAILCNLVNKKSIKDSCSLSHKFLSHLVKNSIKTNGQDILNFKK</sequence>
<dbReference type="GO" id="GO:0008902">
    <property type="term" value="F:hydroxymethylpyrimidine kinase activity"/>
    <property type="evidence" value="ECO:0007669"/>
    <property type="project" value="TreeGrafter"/>
</dbReference>
<reference evidence="2" key="1">
    <citation type="submission" date="2010-01" db="EMBL/GenBank/DDBJ databases">
        <title>Genome fragments of uncultured bacteria from the North Pacific subtropical Gyre.</title>
        <authorList>
            <person name="Pham V.D."/>
            <person name="Delong E.F."/>
        </authorList>
    </citation>
    <scope>NUCLEOTIDE SEQUENCE</scope>
</reference>
<keyword evidence="2" id="KW-0418">Kinase</keyword>
<dbReference type="Pfam" id="PF08543">
    <property type="entry name" value="Phos_pyr_kin"/>
    <property type="match status" value="1"/>
</dbReference>
<feature type="domain" description="Pyridoxamine kinase/Phosphomethylpyrimidine kinase" evidence="1">
    <location>
        <begin position="3"/>
        <end position="147"/>
    </location>
</feature>
<protein>
    <submittedName>
        <fullName evidence="2">Hydroxymethylpyrimidine/phosphomethylpyrimidine kinase</fullName>
    </submittedName>
</protein>
<accession>E7C1T9</accession>
<dbReference type="UniPathway" id="UPA00060">
    <property type="reaction ID" value="UER00138"/>
</dbReference>
<dbReference type="PANTHER" id="PTHR20858">
    <property type="entry name" value="PHOSPHOMETHYLPYRIMIDINE KINASE"/>
    <property type="match status" value="1"/>
</dbReference>
<dbReference type="AlphaFoldDB" id="E7C1T9"/>